<evidence type="ECO:0000256" key="9">
    <source>
        <dbReference type="RuleBase" id="RU363013"/>
    </source>
</evidence>
<feature type="binding site" evidence="8">
    <location>
        <position position="206"/>
    </location>
    <ligand>
        <name>substrate</name>
    </ligand>
</feature>
<evidence type="ECO:0000256" key="1">
    <source>
        <dbReference type="ARBA" id="ARBA00000148"/>
    </source>
</evidence>
<dbReference type="GO" id="GO:0004807">
    <property type="term" value="F:triose-phosphate isomerase activity"/>
    <property type="evidence" value="ECO:0007669"/>
    <property type="project" value="UniProtKB-EC"/>
</dbReference>
<comment type="pathway">
    <text evidence="8 9">Carbohydrate biosynthesis; gluconeogenesis.</text>
</comment>
<keyword evidence="7 8" id="KW-0413">Isomerase</keyword>
<keyword evidence="4 8" id="KW-0312">Gluconeogenesis</keyword>
<dbReference type="EC" id="5.3.1.1" evidence="8 9"/>
<dbReference type="Proteomes" id="UP001301152">
    <property type="component" value="Unassembled WGS sequence"/>
</dbReference>
<feature type="binding site" evidence="8">
    <location>
        <begin position="9"/>
        <end position="11"/>
    </location>
    <ligand>
        <name>substrate</name>
    </ligand>
</feature>
<evidence type="ECO:0000256" key="6">
    <source>
        <dbReference type="ARBA" id="ARBA00023152"/>
    </source>
</evidence>
<dbReference type="EMBL" id="JAPIUZ010000004">
    <property type="protein sequence ID" value="MCX2564220.1"/>
    <property type="molecule type" value="Genomic_DNA"/>
</dbReference>
<comment type="subcellular location">
    <subcellularLocation>
        <location evidence="8 9">Cytoplasm</location>
    </subcellularLocation>
</comment>
<dbReference type="CDD" id="cd00311">
    <property type="entry name" value="TIM"/>
    <property type="match status" value="1"/>
</dbReference>
<name>A0ABT3QG08_9PROT</name>
<dbReference type="Pfam" id="PF00121">
    <property type="entry name" value="TIM"/>
    <property type="match status" value="1"/>
</dbReference>
<feature type="binding site" evidence="8">
    <location>
        <begin position="227"/>
        <end position="228"/>
    </location>
    <ligand>
        <name>substrate</name>
    </ligand>
</feature>
<feature type="active site" description="Electrophile" evidence="8">
    <location>
        <position position="94"/>
    </location>
</feature>
<gene>
    <name evidence="8 10" type="primary">tpiA</name>
    <name evidence="10" type="ORF">OQ497_09635</name>
</gene>
<protein>
    <recommendedName>
        <fullName evidence="8 9">Triosephosphate isomerase</fullName>
        <shortName evidence="8">TIM</shortName>
        <shortName evidence="8">TPI</shortName>
        <ecNumber evidence="8 9">5.3.1.1</ecNumber>
    </recommendedName>
    <alternativeName>
        <fullName evidence="8">Triose-phosphate isomerase</fullName>
    </alternativeName>
</protein>
<dbReference type="PROSITE" id="PS00171">
    <property type="entry name" value="TIM_1"/>
    <property type="match status" value="1"/>
</dbReference>
<comment type="similarity">
    <text evidence="3 8 9">Belongs to the triosephosphate isomerase family.</text>
</comment>
<dbReference type="HAMAP" id="MF_00147_B">
    <property type="entry name" value="TIM_B"/>
    <property type="match status" value="1"/>
</dbReference>
<keyword evidence="6 8" id="KW-0324">Glycolysis</keyword>
<dbReference type="NCBIfam" id="TIGR00419">
    <property type="entry name" value="tim"/>
    <property type="match status" value="1"/>
</dbReference>
<evidence type="ECO:0000256" key="5">
    <source>
        <dbReference type="ARBA" id="ARBA00022490"/>
    </source>
</evidence>
<evidence type="ECO:0000256" key="7">
    <source>
        <dbReference type="ARBA" id="ARBA00023235"/>
    </source>
</evidence>
<dbReference type="InterPro" id="IPR020861">
    <property type="entry name" value="Triosephosphate_isomerase_AS"/>
</dbReference>
<dbReference type="Gene3D" id="3.20.20.70">
    <property type="entry name" value="Aldolase class I"/>
    <property type="match status" value="1"/>
</dbReference>
<keyword evidence="5 8" id="KW-0963">Cytoplasm</keyword>
<evidence type="ECO:0000256" key="4">
    <source>
        <dbReference type="ARBA" id="ARBA00022432"/>
    </source>
</evidence>
<keyword evidence="11" id="KW-1185">Reference proteome</keyword>
<evidence type="ECO:0000256" key="8">
    <source>
        <dbReference type="HAMAP-Rule" id="MF_00147"/>
    </source>
</evidence>
<evidence type="ECO:0000256" key="3">
    <source>
        <dbReference type="ARBA" id="ARBA00007422"/>
    </source>
</evidence>
<dbReference type="SUPFAM" id="SSF51351">
    <property type="entry name" value="Triosephosphate isomerase (TIM)"/>
    <property type="match status" value="1"/>
</dbReference>
<organism evidence="10 11">
    <name type="scientific">Acetobacter thailandicus</name>
    <dbReference type="NCBI Taxonomy" id="1502842"/>
    <lineage>
        <taxon>Bacteria</taxon>
        <taxon>Pseudomonadati</taxon>
        <taxon>Pseudomonadota</taxon>
        <taxon>Alphaproteobacteria</taxon>
        <taxon>Acetobacterales</taxon>
        <taxon>Acetobacteraceae</taxon>
        <taxon>Acetobacter</taxon>
    </lineage>
</organism>
<accession>A0ABT3QG08</accession>
<comment type="pathway">
    <text evidence="8 9">Carbohydrate degradation; glycolysis; D-glyceraldehyde 3-phosphate from glycerone phosphate: step 1/1.</text>
</comment>
<comment type="catalytic activity">
    <reaction evidence="1">
        <text>L-erythrulose 1-phosphate = D-erythrulose 4-phosphate</text>
        <dbReference type="Rhea" id="RHEA:49588"/>
        <dbReference type="ChEBI" id="CHEBI:58002"/>
        <dbReference type="ChEBI" id="CHEBI:90796"/>
        <dbReference type="EC" id="5.3.1.33"/>
    </reaction>
</comment>
<comment type="function">
    <text evidence="8">Involved in the gluconeogenesis. Catalyzes stereospecifically the conversion of dihydroxyacetone phosphate (DHAP) to D-glyceraldehyde-3-phosphate (G3P).</text>
</comment>
<dbReference type="RefSeq" id="WP_086554067.1">
    <property type="nucleotide sequence ID" value="NZ_JAERKX010000002.1"/>
</dbReference>
<proteinExistence type="inferred from homology"/>
<dbReference type="InterPro" id="IPR035990">
    <property type="entry name" value="TIM_sf"/>
</dbReference>
<evidence type="ECO:0000256" key="2">
    <source>
        <dbReference type="ARBA" id="ARBA00004939"/>
    </source>
</evidence>
<evidence type="ECO:0000313" key="10">
    <source>
        <dbReference type="EMBL" id="MCX2564220.1"/>
    </source>
</evidence>
<dbReference type="PROSITE" id="PS51440">
    <property type="entry name" value="TIM_2"/>
    <property type="match status" value="1"/>
</dbReference>
<dbReference type="InterPro" id="IPR000652">
    <property type="entry name" value="Triosephosphate_isomerase"/>
</dbReference>
<dbReference type="PANTHER" id="PTHR21139:SF42">
    <property type="entry name" value="TRIOSEPHOSPHATE ISOMERASE"/>
    <property type="match status" value="1"/>
</dbReference>
<comment type="caution">
    <text evidence="10">The sequence shown here is derived from an EMBL/GenBank/DDBJ whole genome shotgun (WGS) entry which is preliminary data.</text>
</comment>
<dbReference type="InterPro" id="IPR022896">
    <property type="entry name" value="TrioseP_Isoase_bac/euk"/>
</dbReference>
<reference evidence="10 11" key="1">
    <citation type="submission" date="2022-11" db="EMBL/GenBank/DDBJ databases">
        <title>Genome sequencing of Acetobacter type strain.</title>
        <authorList>
            <person name="Heo J."/>
            <person name="Lee D."/>
            <person name="Han B.-H."/>
            <person name="Hong S.-B."/>
            <person name="Kwon S.-W."/>
        </authorList>
    </citation>
    <scope>NUCLEOTIDE SEQUENCE [LARGE SCALE GENOMIC DNA]</scope>
    <source>
        <strain evidence="10 11">KACC 21253</strain>
    </source>
</reference>
<dbReference type="PANTHER" id="PTHR21139">
    <property type="entry name" value="TRIOSEPHOSPHATE ISOMERASE"/>
    <property type="match status" value="1"/>
</dbReference>
<comment type="catalytic activity">
    <reaction evidence="8 9">
        <text>D-glyceraldehyde 3-phosphate = dihydroxyacetone phosphate</text>
        <dbReference type="Rhea" id="RHEA:18585"/>
        <dbReference type="ChEBI" id="CHEBI:57642"/>
        <dbReference type="ChEBI" id="CHEBI:59776"/>
        <dbReference type="EC" id="5.3.1.1"/>
    </reaction>
</comment>
<comment type="subunit">
    <text evidence="8 9">Homodimer.</text>
</comment>
<sequence>MSRQIIVGNWKMNGTTRDSKALVQAISGGVKAEGPDVVICPPFTQLSLAASQLEGTSVRLGAQDCHKAASGAYTGDISPAMLTDLGVSHVILGHSERRQGHGELDETVREKAVAAAKAGLTPVVCIGETEDQRESGDHFDVLGWQIKGSLPDDFSGILAYEPIWAIGTGRAATTEEIAETMVFLRQELVRQFAENGKKVRILYGGSVNNENAASILSIPEVAGALVGGASLKPDAFLSIIHAASAS</sequence>
<feature type="active site" description="Proton acceptor" evidence="8">
    <location>
        <position position="161"/>
    </location>
</feature>
<evidence type="ECO:0000313" key="11">
    <source>
        <dbReference type="Proteomes" id="UP001301152"/>
    </source>
</evidence>
<feature type="binding site" evidence="8">
    <location>
        <position position="167"/>
    </location>
    <ligand>
        <name>substrate</name>
    </ligand>
</feature>
<comment type="pathway">
    <text evidence="2">Carbohydrate metabolism; erythritol degradation.</text>
</comment>
<dbReference type="InterPro" id="IPR013785">
    <property type="entry name" value="Aldolase_TIM"/>
</dbReference>